<protein>
    <submittedName>
        <fullName evidence="3">Uncharacterized protein</fullName>
    </submittedName>
</protein>
<dbReference type="EMBL" id="JBHSDS010000001">
    <property type="protein sequence ID" value="MFC4356342.1"/>
    <property type="molecule type" value="Genomic_DNA"/>
</dbReference>
<feature type="compositionally biased region" description="Basic and acidic residues" evidence="1">
    <location>
        <begin position="152"/>
        <end position="161"/>
    </location>
</feature>
<evidence type="ECO:0000313" key="4">
    <source>
        <dbReference type="Proteomes" id="UP001595921"/>
    </source>
</evidence>
<dbReference type="RefSeq" id="WP_267624698.1">
    <property type="nucleotide sequence ID" value="NZ_JAODIW010000010.1"/>
</dbReference>
<feature type="transmembrane region" description="Helical" evidence="2">
    <location>
        <begin position="82"/>
        <end position="104"/>
    </location>
</feature>
<evidence type="ECO:0000313" key="3">
    <source>
        <dbReference type="EMBL" id="MFC4356342.1"/>
    </source>
</evidence>
<feature type="transmembrane region" description="Helical" evidence="2">
    <location>
        <begin position="124"/>
        <end position="150"/>
    </location>
</feature>
<keyword evidence="2" id="KW-1133">Transmembrane helix</keyword>
<accession>A0ABD5P692</accession>
<keyword evidence="2" id="KW-0812">Transmembrane</keyword>
<organism evidence="3 4">
    <name type="scientific">Halobium salinum</name>
    <dbReference type="NCBI Taxonomy" id="1364940"/>
    <lineage>
        <taxon>Archaea</taxon>
        <taxon>Methanobacteriati</taxon>
        <taxon>Methanobacteriota</taxon>
        <taxon>Stenosarchaea group</taxon>
        <taxon>Halobacteria</taxon>
        <taxon>Halobacteriales</taxon>
        <taxon>Haloferacaceae</taxon>
        <taxon>Halobium</taxon>
    </lineage>
</organism>
<feature type="transmembrane region" description="Helical" evidence="2">
    <location>
        <begin position="245"/>
        <end position="269"/>
    </location>
</feature>
<name>A0ABD5P692_9EURY</name>
<proteinExistence type="predicted"/>
<keyword evidence="4" id="KW-1185">Reference proteome</keyword>
<evidence type="ECO:0000256" key="1">
    <source>
        <dbReference type="SAM" id="MobiDB-lite"/>
    </source>
</evidence>
<feature type="transmembrane region" description="Helical" evidence="2">
    <location>
        <begin position="177"/>
        <end position="196"/>
    </location>
</feature>
<evidence type="ECO:0000256" key="2">
    <source>
        <dbReference type="SAM" id="Phobius"/>
    </source>
</evidence>
<feature type="transmembrane region" description="Helical" evidence="2">
    <location>
        <begin position="289"/>
        <end position="307"/>
    </location>
</feature>
<comment type="caution">
    <text evidence="3">The sequence shown here is derived from an EMBL/GenBank/DDBJ whole genome shotgun (WGS) entry which is preliminary data.</text>
</comment>
<keyword evidence="2" id="KW-0472">Membrane</keyword>
<reference evidence="3 4" key="1">
    <citation type="journal article" date="2019" name="Int. J. Syst. Evol. Microbiol.">
        <title>The Global Catalogue of Microorganisms (GCM) 10K type strain sequencing project: providing services to taxonomists for standard genome sequencing and annotation.</title>
        <authorList>
            <consortium name="The Broad Institute Genomics Platform"/>
            <consortium name="The Broad Institute Genome Sequencing Center for Infectious Disease"/>
            <person name="Wu L."/>
            <person name="Ma J."/>
        </authorList>
    </citation>
    <scope>NUCLEOTIDE SEQUENCE [LARGE SCALE GENOMIC DNA]</scope>
    <source>
        <strain evidence="3 4">CGMCC 1.12553</strain>
    </source>
</reference>
<dbReference type="Proteomes" id="UP001595921">
    <property type="component" value="Unassembled WGS sequence"/>
</dbReference>
<feature type="transmembrane region" description="Helical" evidence="2">
    <location>
        <begin position="216"/>
        <end position="238"/>
    </location>
</feature>
<sequence>MSLSTRLRFGVAAGVLALLAATVAPFRLTLQADLGGPFGAVPPAAVDLLCFLLAPVAAALVGARLGATGDRVHPPAVTATTVAAALVGAALGTPVGLAVSYPVVTLGLVGPEVAWLAVSRPTGGWYLLAVLSVAVAVSVGIAAGAAVAALRDDPPTGRDGRDGEDDGVGEQTSSRGVAVTAALVGLLGAVAGFAVLMEPVTLLFTVGLVAQSPVTYGLLAEVVAPLAAVGVAVAIGSAPSGRRALATTAVAAAVGVAAGAAVAATFAVGVGDVAAPFVGTMLERAALDGVAAATLLTLGTVAGGGLSRGG</sequence>
<dbReference type="AlphaFoldDB" id="A0ABD5P692"/>
<feature type="transmembrane region" description="Helical" evidence="2">
    <location>
        <begin position="41"/>
        <end position="61"/>
    </location>
</feature>
<feature type="region of interest" description="Disordered" evidence="1">
    <location>
        <begin position="152"/>
        <end position="173"/>
    </location>
</feature>
<gene>
    <name evidence="3" type="ORF">ACFO0N_00095</name>
</gene>